<keyword evidence="3" id="KW-1185">Reference proteome</keyword>
<sequence>MSAYLISLCRQVSDRERLEDCWANVAPAFKGVQAKPLVAYTPFEVLEGDGNFQGVVLFEFSSMEEARRWYNSAAYQEVKKLREGAADFDLLLVDGGVVSAAVQQMPQSHKG</sequence>
<dbReference type="EMBL" id="CP030840">
    <property type="protein sequence ID" value="AXC10195.1"/>
    <property type="molecule type" value="Genomic_DNA"/>
</dbReference>
<reference evidence="2 3" key="1">
    <citation type="journal article" date="2018" name="Front. Microbiol.">
        <title>Hydrolytic Capabilities as a Key to Environmental Success: Chitinolytic and Cellulolytic Acidobacteria From Acidic Sub-arctic Soils and Boreal Peatlands.</title>
        <authorList>
            <person name="Belova S.E."/>
            <person name="Ravin N.V."/>
            <person name="Pankratov T.A."/>
            <person name="Rakitin A.L."/>
            <person name="Ivanova A.A."/>
            <person name="Beletsky A.V."/>
            <person name="Mardanov A.V."/>
            <person name="Sinninghe Damste J.S."/>
            <person name="Dedysh S.N."/>
        </authorList>
    </citation>
    <scope>NUCLEOTIDE SEQUENCE [LARGE SCALE GENOMIC DNA]</scope>
    <source>
        <strain evidence="2 3">SBC82</strain>
    </source>
</reference>
<dbReference type="Gene3D" id="3.30.70.100">
    <property type="match status" value="1"/>
</dbReference>
<feature type="domain" description="DUF1330" evidence="1">
    <location>
        <begin position="2"/>
        <end position="95"/>
    </location>
</feature>
<dbReference type="OrthoDB" id="9806380at2"/>
<protein>
    <recommendedName>
        <fullName evidence="1">DUF1330 domain-containing protein</fullName>
    </recommendedName>
</protein>
<dbReference type="PANTHER" id="PTHR41521:SF4">
    <property type="entry name" value="BLR0684 PROTEIN"/>
    <property type="match status" value="1"/>
</dbReference>
<dbReference type="KEGG" id="abas:ACPOL_0836"/>
<name>A0A2Z5FV18_9BACT</name>
<dbReference type="Pfam" id="PF07045">
    <property type="entry name" value="DUF1330"/>
    <property type="match status" value="1"/>
</dbReference>
<evidence type="ECO:0000313" key="2">
    <source>
        <dbReference type="EMBL" id="AXC10195.1"/>
    </source>
</evidence>
<evidence type="ECO:0000259" key="1">
    <source>
        <dbReference type="Pfam" id="PF07045"/>
    </source>
</evidence>
<proteinExistence type="predicted"/>
<gene>
    <name evidence="2" type="ORF">ACPOL_0836</name>
</gene>
<dbReference type="PANTHER" id="PTHR41521">
    <property type="match status" value="1"/>
</dbReference>
<dbReference type="AlphaFoldDB" id="A0A2Z5FV18"/>
<dbReference type="InterPro" id="IPR011008">
    <property type="entry name" value="Dimeric_a/b-barrel"/>
</dbReference>
<dbReference type="RefSeq" id="WP_114205875.1">
    <property type="nucleotide sequence ID" value="NZ_CP030840.1"/>
</dbReference>
<organism evidence="2 3">
    <name type="scientific">Acidisarcina polymorpha</name>
    <dbReference type="NCBI Taxonomy" id="2211140"/>
    <lineage>
        <taxon>Bacteria</taxon>
        <taxon>Pseudomonadati</taxon>
        <taxon>Acidobacteriota</taxon>
        <taxon>Terriglobia</taxon>
        <taxon>Terriglobales</taxon>
        <taxon>Acidobacteriaceae</taxon>
        <taxon>Acidisarcina</taxon>
    </lineage>
</organism>
<dbReference type="SUPFAM" id="SSF54909">
    <property type="entry name" value="Dimeric alpha+beta barrel"/>
    <property type="match status" value="1"/>
</dbReference>
<evidence type="ECO:0000313" key="3">
    <source>
        <dbReference type="Proteomes" id="UP000253606"/>
    </source>
</evidence>
<dbReference type="Proteomes" id="UP000253606">
    <property type="component" value="Chromosome"/>
</dbReference>
<accession>A0A2Z5FV18</accession>
<dbReference type="InterPro" id="IPR010753">
    <property type="entry name" value="DUF1330"/>
</dbReference>